<feature type="compositionally biased region" description="Low complexity" evidence="1">
    <location>
        <begin position="458"/>
        <end position="473"/>
    </location>
</feature>
<feature type="compositionally biased region" description="Basic and acidic residues" evidence="1">
    <location>
        <begin position="443"/>
        <end position="457"/>
    </location>
</feature>
<comment type="caution">
    <text evidence="3">The sequence shown here is derived from an EMBL/GenBank/DDBJ whole genome shotgun (WGS) entry which is preliminary data.</text>
</comment>
<dbReference type="OrthoDB" id="10255128at2759"/>
<feature type="domain" description="Ysc84 actin-binding" evidence="2">
    <location>
        <begin position="379"/>
        <end position="569"/>
    </location>
</feature>
<feature type="region of interest" description="Disordered" evidence="1">
    <location>
        <begin position="439"/>
        <end position="497"/>
    </location>
</feature>
<evidence type="ECO:0000313" key="3">
    <source>
        <dbReference type="EMBL" id="KAG5929174.1"/>
    </source>
</evidence>
<name>A0A8K0JB03_9HYPO</name>
<dbReference type="CDD" id="cd11524">
    <property type="entry name" value="SYLF"/>
    <property type="match status" value="1"/>
</dbReference>
<dbReference type="AlphaFoldDB" id="A0A8K0JB03"/>
<evidence type="ECO:0000256" key="1">
    <source>
        <dbReference type="SAM" id="MobiDB-lite"/>
    </source>
</evidence>
<dbReference type="EMBL" id="SRPY01000075">
    <property type="protein sequence ID" value="KAG5929174.1"/>
    <property type="molecule type" value="Genomic_DNA"/>
</dbReference>
<dbReference type="Pfam" id="PF04366">
    <property type="entry name" value="Ysc84"/>
    <property type="match status" value="1"/>
</dbReference>
<dbReference type="Proteomes" id="UP000811619">
    <property type="component" value="Unassembled WGS sequence"/>
</dbReference>
<sequence length="682" mass="70525">MTLVTLIRPQPTNSALQLGPATRPCNSALQLGPAALEPNVPMIWILGSRDVGARVGSPGGRPSIDEDLKTPQALQALRALRALQALQALMSDAGKPDTGGGASADLAVNMSDLQRQTQNPNQSGVRGHQPFPQQQDIVQYGTQDQQPHVPPPLYEKNQPSSHLSSGQQTAPPIPAHSPADATVAVPVAEVGTSGSHTQLPSPSRGQSQPALPEHAATGHLQDRTGVKHEHKSSTWGGRFKSMLAAGAVAPINSLAHKLGSQSFLPEPLDKECNKAALILRAFCTKGVYADSRFGQPSPSTSTDPQAKESSDGLTDPTKAKPKNRLLVTIPPKVIAKAVGLAIFTTFRAGFQISGATGSGILIARLPDGSWGPPSGISVHSLGGGFQIGVDIYDCICVINSREALSAFTNTRVSLGSDLAVAAGPYGAGGAVDFGTAVQRGRRHDADKQPAPAKDADSQAKASAAPEQEAQQSDAHAHAPTPSGGGSRSRRRSSRSASALKPVFSYVKSRGFYAGVQVDGTVVVERKDANSAFYGAAVTVQQILQGQVPPQGPNNMWPAGARELMETLRGAEGGALIHHPRQHQQQPTHAEQSEVGRQAAAAPAAPAPAAGAALASSASTENVSANSGLRDNVCTDGSHTDRPRSHTIGTEAGPAHHPLAGDASSTPPGHVDDGSHTHVSGAK</sequence>
<keyword evidence="4" id="KW-1185">Reference proteome</keyword>
<feature type="region of interest" description="Disordered" evidence="1">
    <location>
        <begin position="293"/>
        <end position="319"/>
    </location>
</feature>
<reference evidence="3" key="1">
    <citation type="journal article" date="2020" name="bioRxiv">
        <title>Whole genome comparisons of ergot fungi reveals the divergence and evolution of species within the genus Claviceps are the result of varying mechanisms driving genome evolution and host range expansion.</title>
        <authorList>
            <person name="Wyka S.A."/>
            <person name="Mondo S.J."/>
            <person name="Liu M."/>
            <person name="Dettman J."/>
            <person name="Nalam V."/>
            <person name="Broders K.D."/>
        </authorList>
    </citation>
    <scope>NUCLEOTIDE SEQUENCE</scope>
    <source>
        <strain evidence="3">CCC 489</strain>
    </source>
</reference>
<protein>
    <recommendedName>
        <fullName evidence="2">Ysc84 actin-binding domain-containing protein</fullName>
    </recommendedName>
</protein>
<feature type="region of interest" description="Disordered" evidence="1">
    <location>
        <begin position="192"/>
        <end position="213"/>
    </location>
</feature>
<dbReference type="InterPro" id="IPR007461">
    <property type="entry name" value="Ysc84_actin-binding"/>
</dbReference>
<feature type="compositionally biased region" description="Polar residues" evidence="1">
    <location>
        <begin position="192"/>
        <end position="209"/>
    </location>
</feature>
<feature type="compositionally biased region" description="Polar residues" evidence="1">
    <location>
        <begin position="157"/>
        <end position="170"/>
    </location>
</feature>
<dbReference type="InterPro" id="IPR051702">
    <property type="entry name" value="SH3_domain_YSC84-like"/>
</dbReference>
<proteinExistence type="predicted"/>
<feature type="compositionally biased region" description="Low complexity" evidence="1">
    <location>
        <begin position="598"/>
        <end position="618"/>
    </location>
</feature>
<organism evidence="3 4">
    <name type="scientific">Claviceps africana</name>
    <dbReference type="NCBI Taxonomy" id="83212"/>
    <lineage>
        <taxon>Eukaryota</taxon>
        <taxon>Fungi</taxon>
        <taxon>Dikarya</taxon>
        <taxon>Ascomycota</taxon>
        <taxon>Pezizomycotina</taxon>
        <taxon>Sordariomycetes</taxon>
        <taxon>Hypocreomycetidae</taxon>
        <taxon>Hypocreales</taxon>
        <taxon>Clavicipitaceae</taxon>
        <taxon>Claviceps</taxon>
    </lineage>
</organism>
<feature type="region of interest" description="Disordered" evidence="1">
    <location>
        <begin position="141"/>
        <end position="178"/>
    </location>
</feature>
<dbReference type="PANTHER" id="PTHR15629">
    <property type="entry name" value="SH3YL1 PROTEIN"/>
    <property type="match status" value="1"/>
</dbReference>
<feature type="compositionally biased region" description="Polar residues" evidence="1">
    <location>
        <begin position="619"/>
        <end position="628"/>
    </location>
</feature>
<feature type="compositionally biased region" description="Polar residues" evidence="1">
    <location>
        <begin position="294"/>
        <end position="304"/>
    </location>
</feature>
<evidence type="ECO:0000259" key="2">
    <source>
        <dbReference type="Pfam" id="PF04366"/>
    </source>
</evidence>
<gene>
    <name evidence="3" type="ORF">E4U42_006902</name>
</gene>
<accession>A0A8K0JB03</accession>
<dbReference type="PANTHER" id="PTHR15629:SF8">
    <property type="entry name" value="DUF500 DOMAIN PROTEIN (AFU_ORTHOLOGUE AFUA_5G07310)"/>
    <property type="match status" value="1"/>
</dbReference>
<feature type="region of interest" description="Disordered" evidence="1">
    <location>
        <begin position="578"/>
        <end position="682"/>
    </location>
</feature>
<evidence type="ECO:0000313" key="4">
    <source>
        <dbReference type="Proteomes" id="UP000811619"/>
    </source>
</evidence>
<dbReference type="GO" id="GO:0035091">
    <property type="term" value="F:phosphatidylinositol binding"/>
    <property type="evidence" value="ECO:0007669"/>
    <property type="project" value="TreeGrafter"/>
</dbReference>